<reference evidence="2 3" key="1">
    <citation type="submission" date="2018-09" db="EMBL/GenBank/DDBJ databases">
        <authorList>
            <person name="Tagini F."/>
        </authorList>
    </citation>
    <scope>NUCLEOTIDE SEQUENCE [LARGE SCALE GENOMIC DNA]</scope>
    <source>
        <strain evidence="2 3">MK142</strain>
    </source>
</reference>
<name>A0A498R2X1_9MYCO</name>
<feature type="region of interest" description="Disordered" evidence="1">
    <location>
        <begin position="32"/>
        <end position="62"/>
    </location>
</feature>
<sequence length="62" mass="6322">MSNLNWPRRDGQVVDAAVHAVTQYVSEDAVPAAHGDTGLSGEELGDDGAAIGGQHPPVATGR</sequence>
<proteinExistence type="predicted"/>
<evidence type="ECO:0000313" key="3">
    <source>
        <dbReference type="Proteomes" id="UP000268285"/>
    </source>
</evidence>
<evidence type="ECO:0000256" key="1">
    <source>
        <dbReference type="SAM" id="MobiDB-lite"/>
    </source>
</evidence>
<keyword evidence="3" id="KW-1185">Reference proteome</keyword>
<organism evidence="2 3">
    <name type="scientific">Mycobacterium pseudokansasii</name>
    <dbReference type="NCBI Taxonomy" id="2341080"/>
    <lineage>
        <taxon>Bacteria</taxon>
        <taxon>Bacillati</taxon>
        <taxon>Actinomycetota</taxon>
        <taxon>Actinomycetes</taxon>
        <taxon>Mycobacteriales</taxon>
        <taxon>Mycobacteriaceae</taxon>
        <taxon>Mycobacterium</taxon>
    </lineage>
</organism>
<dbReference type="RefSeq" id="WP_036395529.1">
    <property type="nucleotide sequence ID" value="NZ_UPHU01000002.1"/>
</dbReference>
<dbReference type="EMBL" id="UPHU01000002">
    <property type="protein sequence ID" value="VBA68750.1"/>
    <property type="molecule type" value="Genomic_DNA"/>
</dbReference>
<accession>A0A498R2X1</accession>
<protein>
    <submittedName>
        <fullName evidence="2">Uncharacterized protein</fullName>
    </submittedName>
</protein>
<evidence type="ECO:0000313" key="2">
    <source>
        <dbReference type="EMBL" id="VBA68750.1"/>
    </source>
</evidence>
<dbReference type="Proteomes" id="UP000268285">
    <property type="component" value="Unassembled WGS sequence"/>
</dbReference>
<gene>
    <name evidence="2" type="ORF">LAUMK142_05784</name>
</gene>
<dbReference type="AlphaFoldDB" id="A0A498R2X1"/>